<gene>
    <name evidence="1" type="ORF">ABGV49_03045</name>
</gene>
<evidence type="ECO:0008006" key="3">
    <source>
        <dbReference type="Google" id="ProtNLM"/>
    </source>
</evidence>
<evidence type="ECO:0000313" key="2">
    <source>
        <dbReference type="Proteomes" id="UP001455709"/>
    </source>
</evidence>
<proteinExistence type="predicted"/>
<evidence type="ECO:0000313" key="1">
    <source>
        <dbReference type="EMBL" id="MEO2216043.1"/>
    </source>
</evidence>
<sequence length="692" mass="78110">MTSSIKITEQLDENDLRGFISKANSEQWCGRSDWHLPSLEQLKSLNEKSFLYKDKEWQATLDFNIFDDQKALHESASALGVNGIHPYYWTANYEANALRDAKVERMGYRFAWFGSGGVVADEQRSIRSSGEVDFSVARLVSNAALPESVQSVLNYRLLEAFQDVLVGHEKVDGGGHDYGQVIVDAELNKEEAVTDDLIAASFKRLGEAADRWLGYLNDMKSSLDRLAKILFEGGNGGLGSVVRMDVSDPDKQVGKYEDLLKEWADHTKYRESVIATGPSTLNNYFSYQKSIISYKKWYAEYTALQGKAESAYLIFQSDNLNEDSSPLDIEKARRNRQALIVAMSDLKTFGDRLLQALNANATGGYQDLLLRQNQAAIVDWLKNADQLIEQHSLNDVTENPMSSYVLLDDAGREVKDVSKAACVTFPGDPTHAIWYVGKEVYGQLWNRPWDDTSGVATYNGPLSDLSVRNACGADIWRLPSYVQLAGLMNQSKTNWKFPELFGRVPGQGSRFWTHSDVERKFQAFYYDQPFDKQKTVADMLISKAGYANLLPVSFGLNGSFIEIDLLGKFTYKTHGSAHCFKQRSNGKMWRLYEMNPTQRSSPSKFFDEYERKGNTVDDTDFCFGMETKKWRLPKREELNVLYGNKLSVLSMDVTGLSIRGEQGIYVDRNTLWTVKGDVQSSKSYGSMLLTAD</sequence>
<reference evidence="1 2" key="1">
    <citation type="submission" date="2024-05" db="EMBL/GenBank/DDBJ databases">
        <authorList>
            <person name="De Oliveira J.P."/>
            <person name="Noriler S.A."/>
            <person name="De Oliveira A.G."/>
            <person name="Sipoli D.S."/>
        </authorList>
    </citation>
    <scope>NUCLEOTIDE SEQUENCE [LARGE SCALE GENOMIC DNA]</scope>
    <source>
        <strain evidence="1 2">LABIM189</strain>
    </source>
</reference>
<protein>
    <recommendedName>
        <fullName evidence="3">DUF1566 domain-containing protein</fullName>
    </recommendedName>
</protein>
<dbReference type="EMBL" id="JBDOJC010000001">
    <property type="protein sequence ID" value="MEO2216043.1"/>
    <property type="molecule type" value="Genomic_DNA"/>
</dbReference>
<name>A0ABV0FAA1_9NEIS</name>
<organism evidence="1 2">
    <name type="scientific">Chromobacterium vaccinii</name>
    <dbReference type="NCBI Taxonomy" id="1108595"/>
    <lineage>
        <taxon>Bacteria</taxon>
        <taxon>Pseudomonadati</taxon>
        <taxon>Pseudomonadota</taxon>
        <taxon>Betaproteobacteria</taxon>
        <taxon>Neisseriales</taxon>
        <taxon>Chromobacteriaceae</taxon>
        <taxon>Chromobacterium</taxon>
    </lineage>
</organism>
<comment type="caution">
    <text evidence="1">The sequence shown here is derived from an EMBL/GenBank/DDBJ whole genome shotgun (WGS) entry which is preliminary data.</text>
</comment>
<keyword evidence="2" id="KW-1185">Reference proteome</keyword>
<accession>A0ABV0FAA1</accession>
<dbReference type="Proteomes" id="UP001455709">
    <property type="component" value="Unassembled WGS sequence"/>
</dbReference>